<comment type="caution">
    <text evidence="9">Lacks conserved residue(s) required for the propagation of feature annotation.</text>
</comment>
<dbReference type="GO" id="GO:0009228">
    <property type="term" value="P:thiamine biosynthetic process"/>
    <property type="evidence" value="ECO:0007669"/>
    <property type="project" value="UniProtKB-KW"/>
</dbReference>
<keyword evidence="14" id="KW-1185">Reference proteome</keyword>
<comment type="pathway">
    <text evidence="1 9 11">Cofactor biosynthesis; thiamine diphosphate biosynthesis; thiamine phosphate from 4-amino-2-methyl-5-diphosphomethylpyrimidine and 4-methyl-5-(2-phosphoethyl)-thiazole: step 1/1.</text>
</comment>
<feature type="binding site" evidence="9">
    <location>
        <position position="146"/>
    </location>
    <ligand>
        <name>4-amino-2-methyl-5-(diphosphooxymethyl)pyrimidine</name>
        <dbReference type="ChEBI" id="CHEBI:57841"/>
    </ligand>
</feature>
<dbReference type="EC" id="2.5.1.3" evidence="9"/>
<comment type="function">
    <text evidence="9">Condenses 4-methyl-5-(beta-hydroxyethyl)thiazole monophosphate (THZ-P) and 2-methyl-4-amino-5-hydroxymethyl pyrimidine pyrophosphate (HMP-PP) to form thiamine monophosphate (TMP).</text>
</comment>
<evidence type="ECO:0000256" key="7">
    <source>
        <dbReference type="ARBA" id="ARBA00047851"/>
    </source>
</evidence>
<dbReference type="Proteomes" id="UP000031518">
    <property type="component" value="Unassembled WGS sequence"/>
</dbReference>
<dbReference type="GO" id="GO:0005737">
    <property type="term" value="C:cytoplasm"/>
    <property type="evidence" value="ECO:0007669"/>
    <property type="project" value="TreeGrafter"/>
</dbReference>
<comment type="catalytic activity">
    <reaction evidence="8 9 10">
        <text>2-[(2R,5Z)-2-carboxy-4-methylthiazol-5(2H)-ylidene]ethyl phosphate + 4-amino-2-methyl-5-(diphosphooxymethyl)pyrimidine + 2 H(+) = thiamine phosphate + CO2 + diphosphate</text>
        <dbReference type="Rhea" id="RHEA:47844"/>
        <dbReference type="ChEBI" id="CHEBI:15378"/>
        <dbReference type="ChEBI" id="CHEBI:16526"/>
        <dbReference type="ChEBI" id="CHEBI:33019"/>
        <dbReference type="ChEBI" id="CHEBI:37575"/>
        <dbReference type="ChEBI" id="CHEBI:57841"/>
        <dbReference type="ChEBI" id="CHEBI:62899"/>
        <dbReference type="EC" id="2.5.1.3"/>
    </reaction>
</comment>
<keyword evidence="5 9" id="KW-0784">Thiamine biosynthesis</keyword>
<evidence type="ECO:0000256" key="4">
    <source>
        <dbReference type="ARBA" id="ARBA00022842"/>
    </source>
</evidence>
<evidence type="ECO:0000256" key="3">
    <source>
        <dbReference type="ARBA" id="ARBA00022723"/>
    </source>
</evidence>
<dbReference type="GO" id="GO:0000287">
    <property type="term" value="F:magnesium ion binding"/>
    <property type="evidence" value="ECO:0007669"/>
    <property type="project" value="UniProtKB-UniRule"/>
</dbReference>
<dbReference type="HAMAP" id="MF_00097">
    <property type="entry name" value="TMP_synthase"/>
    <property type="match status" value="1"/>
</dbReference>
<dbReference type="SUPFAM" id="SSF51391">
    <property type="entry name" value="Thiamin phosphate synthase"/>
    <property type="match status" value="1"/>
</dbReference>
<dbReference type="GO" id="GO:0004789">
    <property type="term" value="F:thiamine-phosphate diphosphorylase activity"/>
    <property type="evidence" value="ECO:0007669"/>
    <property type="project" value="UniProtKB-UniRule"/>
</dbReference>
<dbReference type="PANTHER" id="PTHR20857:SF15">
    <property type="entry name" value="THIAMINE-PHOSPHATE SYNTHASE"/>
    <property type="match status" value="1"/>
</dbReference>
<evidence type="ECO:0000256" key="8">
    <source>
        <dbReference type="ARBA" id="ARBA00047883"/>
    </source>
</evidence>
<feature type="domain" description="Thiamine phosphate synthase/TenI" evidence="12">
    <location>
        <begin position="14"/>
        <end position="196"/>
    </location>
</feature>
<feature type="binding site" evidence="9">
    <location>
        <position position="117"/>
    </location>
    <ligand>
        <name>4-amino-2-methyl-5-(diphosphooxymethyl)pyrimidine</name>
        <dbReference type="ChEBI" id="CHEBI:57841"/>
    </ligand>
</feature>
<evidence type="ECO:0000256" key="2">
    <source>
        <dbReference type="ARBA" id="ARBA00022679"/>
    </source>
</evidence>
<evidence type="ECO:0000313" key="13">
    <source>
        <dbReference type="EMBL" id="CDM64976.1"/>
    </source>
</evidence>
<feature type="binding site" evidence="9">
    <location>
        <begin position="143"/>
        <end position="145"/>
    </location>
    <ligand>
        <name>2-[(2R,5Z)-2-carboxy-4-methylthiazol-5(2H)-ylidene]ethyl phosphate</name>
        <dbReference type="ChEBI" id="CHEBI:62899"/>
    </ligand>
</feature>
<organism evidence="13 14">
    <name type="scientific">Pyrinomonas methylaliphatogenes</name>
    <dbReference type="NCBI Taxonomy" id="454194"/>
    <lineage>
        <taxon>Bacteria</taxon>
        <taxon>Pseudomonadati</taxon>
        <taxon>Acidobacteriota</taxon>
        <taxon>Blastocatellia</taxon>
        <taxon>Blastocatellales</taxon>
        <taxon>Pyrinomonadaceae</taxon>
        <taxon>Pyrinomonas</taxon>
    </lineage>
</organism>
<dbReference type="OrthoDB" id="9812206at2"/>
<dbReference type="RefSeq" id="WP_041975043.1">
    <property type="nucleotide sequence ID" value="NZ_CBXV010000004.1"/>
</dbReference>
<dbReference type="CDD" id="cd00564">
    <property type="entry name" value="TMP_TenI"/>
    <property type="match status" value="1"/>
</dbReference>
<reference evidence="13 14" key="2">
    <citation type="submission" date="2015-01" db="EMBL/GenBank/DDBJ databases">
        <title>Complete genome sequence of Pyrinomonas methylaliphatogenes type strain K22T.</title>
        <authorList>
            <person name="Lee K.C.Y."/>
            <person name="Power J.F."/>
            <person name="Dunfield P.F."/>
            <person name="Morgan X.C."/>
            <person name="Huttenhower C."/>
            <person name="Stott M.B."/>
        </authorList>
    </citation>
    <scope>NUCLEOTIDE SEQUENCE [LARGE SCALE GENOMIC DNA]</scope>
    <source>
        <strain evidence="13 14">K22</strain>
    </source>
</reference>
<protein>
    <recommendedName>
        <fullName evidence="9">Thiamine-phosphate synthase</fullName>
        <shortName evidence="9">TP synthase</shortName>
        <shortName evidence="9">TPS</shortName>
        <ecNumber evidence="9">2.5.1.3</ecNumber>
    </recommendedName>
    <alternativeName>
        <fullName evidence="9">Thiamine-phosphate pyrophosphorylase</fullName>
        <shortName evidence="9">TMP pyrophosphorylase</shortName>
        <shortName evidence="9">TMP-PPase</shortName>
    </alternativeName>
</protein>
<feature type="binding site" evidence="9">
    <location>
        <position position="78"/>
    </location>
    <ligand>
        <name>4-amino-2-methyl-5-(diphosphooxymethyl)pyrimidine</name>
        <dbReference type="ChEBI" id="CHEBI:57841"/>
    </ligand>
</feature>
<evidence type="ECO:0000256" key="11">
    <source>
        <dbReference type="RuleBase" id="RU004253"/>
    </source>
</evidence>
<keyword evidence="2 9" id="KW-0808">Transferase</keyword>
<dbReference type="PANTHER" id="PTHR20857">
    <property type="entry name" value="THIAMINE-PHOSPHATE PYROPHOSPHORYLASE"/>
    <property type="match status" value="1"/>
</dbReference>
<dbReference type="NCBIfam" id="TIGR00693">
    <property type="entry name" value="thiE"/>
    <property type="match status" value="1"/>
</dbReference>
<keyword evidence="4 9" id="KW-0460">Magnesium</keyword>
<dbReference type="UniPathway" id="UPA00060">
    <property type="reaction ID" value="UER00141"/>
</dbReference>
<name>A0A0B6WV37_9BACT</name>
<evidence type="ECO:0000259" key="12">
    <source>
        <dbReference type="Pfam" id="PF02581"/>
    </source>
</evidence>
<evidence type="ECO:0000256" key="9">
    <source>
        <dbReference type="HAMAP-Rule" id="MF_00097"/>
    </source>
</evidence>
<feature type="binding site" evidence="9">
    <location>
        <position position="79"/>
    </location>
    <ligand>
        <name>Mg(2+)</name>
        <dbReference type="ChEBI" id="CHEBI:18420"/>
    </ligand>
</feature>
<evidence type="ECO:0000256" key="1">
    <source>
        <dbReference type="ARBA" id="ARBA00005165"/>
    </source>
</evidence>
<dbReference type="Pfam" id="PF02581">
    <property type="entry name" value="TMP-TENI"/>
    <property type="match status" value="1"/>
</dbReference>
<feature type="binding site" evidence="9">
    <location>
        <begin position="46"/>
        <end position="50"/>
    </location>
    <ligand>
        <name>4-amino-2-methyl-5-(diphosphooxymethyl)pyrimidine</name>
        <dbReference type="ChEBI" id="CHEBI:57841"/>
    </ligand>
</feature>
<dbReference type="InterPro" id="IPR036206">
    <property type="entry name" value="ThiamineP_synth_sf"/>
</dbReference>
<dbReference type="InterPro" id="IPR013785">
    <property type="entry name" value="Aldolase_TIM"/>
</dbReference>
<evidence type="ECO:0000313" key="14">
    <source>
        <dbReference type="Proteomes" id="UP000031518"/>
    </source>
</evidence>
<comment type="catalytic activity">
    <reaction evidence="7 9 10">
        <text>2-(2-carboxy-4-methylthiazol-5-yl)ethyl phosphate + 4-amino-2-methyl-5-(diphosphooxymethyl)pyrimidine + 2 H(+) = thiamine phosphate + CO2 + diphosphate</text>
        <dbReference type="Rhea" id="RHEA:47848"/>
        <dbReference type="ChEBI" id="CHEBI:15378"/>
        <dbReference type="ChEBI" id="CHEBI:16526"/>
        <dbReference type="ChEBI" id="CHEBI:33019"/>
        <dbReference type="ChEBI" id="CHEBI:37575"/>
        <dbReference type="ChEBI" id="CHEBI:57841"/>
        <dbReference type="ChEBI" id="CHEBI:62890"/>
        <dbReference type="EC" id="2.5.1.3"/>
    </reaction>
</comment>
<comment type="similarity">
    <text evidence="9 10">Belongs to the thiamine-phosphate synthase family.</text>
</comment>
<dbReference type="STRING" id="454194.PYK22_00972"/>
<sequence length="219" mass="23415">MHDLSSEIPTPITYLITSGELSAQDDFARTIDLIRRAVESGVSLIQIREKNLPARRLYELSCRAAEITNRSATRLLINDRADIARAAGADGVHLTSHSLKADVIRQAFGPDLLIGVSTHSLVEAGEARDAGADFVVFGPIFETPSKSIYGSPLGVECLREVVQALRPFPVIALGGITLDNFAQALEAGASGIAAIRLFTAAKDLPAVIESITHHKPARP</sequence>
<reference evidence="13 14" key="1">
    <citation type="submission" date="2013-12" db="EMBL/GenBank/DDBJ databases">
        <authorList>
            <person name="Stott M."/>
        </authorList>
    </citation>
    <scope>NUCLEOTIDE SEQUENCE [LARGE SCALE GENOMIC DNA]</scope>
    <source>
        <strain evidence="13 14">K22</strain>
    </source>
</reference>
<gene>
    <name evidence="9" type="primary">thiE</name>
    <name evidence="13" type="ORF">PYK22_00972</name>
</gene>
<evidence type="ECO:0000256" key="10">
    <source>
        <dbReference type="RuleBase" id="RU003826"/>
    </source>
</evidence>
<keyword evidence="3 9" id="KW-0479">Metal-binding</keyword>
<dbReference type="InterPro" id="IPR022998">
    <property type="entry name" value="ThiamineP_synth_TenI"/>
</dbReference>
<dbReference type="Gene3D" id="3.20.20.70">
    <property type="entry name" value="Aldolase class I"/>
    <property type="match status" value="1"/>
</dbReference>
<accession>A0A0B6WV37</accession>
<comment type="cofactor">
    <cofactor evidence="9">
        <name>Mg(2+)</name>
        <dbReference type="ChEBI" id="CHEBI:18420"/>
    </cofactor>
    <text evidence="9">Binds 1 Mg(2+) ion per subunit.</text>
</comment>
<dbReference type="GO" id="GO:0009229">
    <property type="term" value="P:thiamine diphosphate biosynthetic process"/>
    <property type="evidence" value="ECO:0007669"/>
    <property type="project" value="UniProtKB-UniRule"/>
</dbReference>
<comment type="catalytic activity">
    <reaction evidence="6 9 10">
        <text>4-methyl-5-(2-phosphooxyethyl)-thiazole + 4-amino-2-methyl-5-(diphosphooxymethyl)pyrimidine + H(+) = thiamine phosphate + diphosphate</text>
        <dbReference type="Rhea" id="RHEA:22328"/>
        <dbReference type="ChEBI" id="CHEBI:15378"/>
        <dbReference type="ChEBI" id="CHEBI:33019"/>
        <dbReference type="ChEBI" id="CHEBI:37575"/>
        <dbReference type="ChEBI" id="CHEBI:57841"/>
        <dbReference type="ChEBI" id="CHEBI:58296"/>
        <dbReference type="EC" id="2.5.1.3"/>
    </reaction>
</comment>
<evidence type="ECO:0000256" key="6">
    <source>
        <dbReference type="ARBA" id="ARBA00047334"/>
    </source>
</evidence>
<dbReference type="AlphaFoldDB" id="A0A0B6WV37"/>
<proteinExistence type="inferred from homology"/>
<dbReference type="EMBL" id="CBXV010000004">
    <property type="protein sequence ID" value="CDM64976.1"/>
    <property type="molecule type" value="Genomic_DNA"/>
</dbReference>
<dbReference type="InterPro" id="IPR034291">
    <property type="entry name" value="TMP_synthase"/>
</dbReference>
<evidence type="ECO:0000256" key="5">
    <source>
        <dbReference type="ARBA" id="ARBA00022977"/>
    </source>
</evidence>
<feature type="binding site" evidence="9">
    <location>
        <position position="175"/>
    </location>
    <ligand>
        <name>2-[(2R,5Z)-2-carboxy-4-methylthiazol-5(2H)-ylidene]ethyl phosphate</name>
        <dbReference type="ChEBI" id="CHEBI:62899"/>
    </ligand>
</feature>